<sequence length="159" mass="17214">MLSLRCISGEGVGGGDFVVDDNGYAELFPGIYIVRFIFHPFMCSWFPCIGSLYSYREKSGWSFSLLVPSGLPAILEVPDLFSLGERLLVRSAVQVCIGAFDVPHVANDGLKSFGASSEVSSSSWSSASRRKFNSVLLQGCGVGRRLRRPAVKATANVLQ</sequence>
<reference evidence="2" key="1">
    <citation type="journal article" date="2019" name="Nat. Commun.">
        <title>The genome of broomcorn millet.</title>
        <authorList>
            <person name="Zou C."/>
            <person name="Miki D."/>
            <person name="Li D."/>
            <person name="Tang Q."/>
            <person name="Xiao L."/>
            <person name="Rajput S."/>
            <person name="Deng P."/>
            <person name="Jia W."/>
            <person name="Huang R."/>
            <person name="Zhang M."/>
            <person name="Sun Y."/>
            <person name="Hu J."/>
            <person name="Fu X."/>
            <person name="Schnable P.S."/>
            <person name="Li F."/>
            <person name="Zhang H."/>
            <person name="Feng B."/>
            <person name="Zhu X."/>
            <person name="Liu R."/>
            <person name="Schnable J.C."/>
            <person name="Zhu J.-K."/>
            <person name="Zhang H."/>
        </authorList>
    </citation>
    <scope>NUCLEOTIDE SEQUENCE [LARGE SCALE GENOMIC DNA]</scope>
</reference>
<gene>
    <name evidence="1" type="ORF">C2845_PM13G01340</name>
</gene>
<evidence type="ECO:0000313" key="1">
    <source>
        <dbReference type="EMBL" id="RLN05164.1"/>
    </source>
</evidence>
<dbReference type="EMBL" id="PQIB02000008">
    <property type="protein sequence ID" value="RLN05164.1"/>
    <property type="molecule type" value="Genomic_DNA"/>
</dbReference>
<proteinExistence type="predicted"/>
<dbReference type="AlphaFoldDB" id="A0A3L6RKT8"/>
<accession>A0A3L6RKT8</accession>
<comment type="caution">
    <text evidence="1">The sequence shown here is derived from an EMBL/GenBank/DDBJ whole genome shotgun (WGS) entry which is preliminary data.</text>
</comment>
<protein>
    <submittedName>
        <fullName evidence="1">Uncharacterized protein</fullName>
    </submittedName>
</protein>
<keyword evidence="2" id="KW-1185">Reference proteome</keyword>
<evidence type="ECO:0000313" key="2">
    <source>
        <dbReference type="Proteomes" id="UP000275267"/>
    </source>
</evidence>
<organism evidence="1 2">
    <name type="scientific">Panicum miliaceum</name>
    <name type="common">Proso millet</name>
    <name type="synonym">Broomcorn millet</name>
    <dbReference type="NCBI Taxonomy" id="4540"/>
    <lineage>
        <taxon>Eukaryota</taxon>
        <taxon>Viridiplantae</taxon>
        <taxon>Streptophyta</taxon>
        <taxon>Embryophyta</taxon>
        <taxon>Tracheophyta</taxon>
        <taxon>Spermatophyta</taxon>
        <taxon>Magnoliopsida</taxon>
        <taxon>Liliopsida</taxon>
        <taxon>Poales</taxon>
        <taxon>Poaceae</taxon>
        <taxon>PACMAD clade</taxon>
        <taxon>Panicoideae</taxon>
        <taxon>Panicodae</taxon>
        <taxon>Paniceae</taxon>
        <taxon>Panicinae</taxon>
        <taxon>Panicum</taxon>
        <taxon>Panicum sect. Panicum</taxon>
    </lineage>
</organism>
<dbReference type="Proteomes" id="UP000275267">
    <property type="component" value="Unassembled WGS sequence"/>
</dbReference>
<name>A0A3L6RKT8_PANMI</name>